<gene>
    <name evidence="2" type="ORF">GA0070608_1262</name>
</gene>
<evidence type="ECO:0000256" key="1">
    <source>
        <dbReference type="SAM" id="MobiDB-lite"/>
    </source>
</evidence>
<evidence type="ECO:0000313" key="3">
    <source>
        <dbReference type="Proteomes" id="UP000199343"/>
    </source>
</evidence>
<organism evidence="2 3">
    <name type="scientific">Micromonospora peucetia</name>
    <dbReference type="NCBI Taxonomy" id="47871"/>
    <lineage>
        <taxon>Bacteria</taxon>
        <taxon>Bacillati</taxon>
        <taxon>Actinomycetota</taxon>
        <taxon>Actinomycetes</taxon>
        <taxon>Micromonosporales</taxon>
        <taxon>Micromonosporaceae</taxon>
        <taxon>Micromonospora</taxon>
    </lineage>
</organism>
<dbReference type="Proteomes" id="UP000199343">
    <property type="component" value="Unassembled WGS sequence"/>
</dbReference>
<name>A0A1C6UIX6_9ACTN</name>
<dbReference type="EMBL" id="FMIC01000002">
    <property type="protein sequence ID" value="SCL54010.1"/>
    <property type="molecule type" value="Genomic_DNA"/>
</dbReference>
<feature type="compositionally biased region" description="Acidic residues" evidence="1">
    <location>
        <begin position="43"/>
        <end position="87"/>
    </location>
</feature>
<reference evidence="2 3" key="1">
    <citation type="submission" date="2016-06" db="EMBL/GenBank/DDBJ databases">
        <authorList>
            <person name="Kjaerup R.B."/>
            <person name="Dalgaard T.S."/>
            <person name="Juul-Madsen H.R."/>
        </authorList>
    </citation>
    <scope>NUCLEOTIDE SEQUENCE [LARGE SCALE GENOMIC DNA]</scope>
    <source>
        <strain evidence="2 3">DSM 43363</strain>
    </source>
</reference>
<proteinExistence type="predicted"/>
<dbReference type="STRING" id="47871.GA0070608_1262"/>
<protein>
    <submittedName>
        <fullName evidence="2">Uncharacterized protein</fullName>
    </submittedName>
</protein>
<sequence>MSPGAAVESRPRVGAWVPRTGATRCGAGQEVLAAGALPAPPEEPPEPDDDEPDEEPDEDEDDDEPDEEDESDDAPVEPESPPEDESDFAGLAAPPAVALSEPDERESVR</sequence>
<evidence type="ECO:0000313" key="2">
    <source>
        <dbReference type="EMBL" id="SCL54010.1"/>
    </source>
</evidence>
<feature type="region of interest" description="Disordered" evidence="1">
    <location>
        <begin position="1"/>
        <end position="109"/>
    </location>
</feature>
<dbReference type="AlphaFoldDB" id="A0A1C6UIX6"/>
<accession>A0A1C6UIX6</accession>